<evidence type="ECO:0000313" key="1">
    <source>
        <dbReference type="EMBL" id="MBM9466100.1"/>
    </source>
</evidence>
<dbReference type="Proteomes" id="UP000663792">
    <property type="component" value="Unassembled WGS sequence"/>
</dbReference>
<dbReference type="InterPro" id="IPR054202">
    <property type="entry name" value="DUF6907"/>
</dbReference>
<dbReference type="AlphaFoldDB" id="A0A938YDY9"/>
<dbReference type="EMBL" id="JAERWK010000003">
    <property type="protein sequence ID" value="MBM9466100.1"/>
    <property type="molecule type" value="Genomic_DNA"/>
</dbReference>
<dbReference type="Pfam" id="PF21848">
    <property type="entry name" value="DUF6907"/>
    <property type="match status" value="1"/>
</dbReference>
<evidence type="ECO:0000313" key="2">
    <source>
        <dbReference type="Proteomes" id="UP000663792"/>
    </source>
</evidence>
<protein>
    <submittedName>
        <fullName evidence="1">Uncharacterized protein</fullName>
    </submittedName>
</protein>
<sequence length="120" mass="12963">MFARTVPALPVQRPALPTCPQGVPWCTSHTITRDVVGDVLTHEHSSSTLCLLTASDSHEMVSVQALQYEGMESYALLEMKVDGRFVAELQASEARAVAASLLHLADVLDQDATEGVEVSR</sequence>
<reference evidence="1" key="1">
    <citation type="submission" date="2021-01" db="EMBL/GenBank/DDBJ databases">
        <title>YIM 132084 draft genome.</title>
        <authorList>
            <person name="An D."/>
        </authorList>
    </citation>
    <scope>NUCLEOTIDE SEQUENCE</scope>
    <source>
        <strain evidence="1">YIM 132084</strain>
    </source>
</reference>
<proteinExistence type="predicted"/>
<dbReference type="RefSeq" id="WP_205259055.1">
    <property type="nucleotide sequence ID" value="NZ_JAERWK010000003.1"/>
</dbReference>
<accession>A0A938YDY9</accession>
<keyword evidence="2" id="KW-1185">Reference proteome</keyword>
<name>A0A938YDY9_9ACTN</name>
<comment type="caution">
    <text evidence="1">The sequence shown here is derived from an EMBL/GenBank/DDBJ whole genome shotgun (WGS) entry which is preliminary data.</text>
</comment>
<gene>
    <name evidence="1" type="ORF">JL106_02250</name>
</gene>
<organism evidence="1 2">
    <name type="scientific">Nakamurella leprariae</name>
    <dbReference type="NCBI Taxonomy" id="2803911"/>
    <lineage>
        <taxon>Bacteria</taxon>
        <taxon>Bacillati</taxon>
        <taxon>Actinomycetota</taxon>
        <taxon>Actinomycetes</taxon>
        <taxon>Nakamurellales</taxon>
        <taxon>Nakamurellaceae</taxon>
        <taxon>Nakamurella</taxon>
    </lineage>
</organism>